<feature type="transmembrane region" description="Helical" evidence="9">
    <location>
        <begin position="247"/>
        <end position="268"/>
    </location>
</feature>
<feature type="region of interest" description="Disordered" evidence="10">
    <location>
        <begin position="1"/>
        <end position="56"/>
    </location>
</feature>
<name>A0A137P8E4_CONC2</name>
<feature type="transmembrane region" description="Helical" evidence="9">
    <location>
        <begin position="155"/>
        <end position="176"/>
    </location>
</feature>
<dbReference type="PANTHER" id="PTHR14083">
    <property type="entry name" value="YIP1 INTERACTING FACTOR HOMOLOG YIF1 PROTEIN"/>
    <property type="match status" value="1"/>
</dbReference>
<dbReference type="OrthoDB" id="337750at2759"/>
<keyword evidence="3 9" id="KW-0812">Transmembrane</keyword>
<evidence type="ECO:0000313" key="11">
    <source>
        <dbReference type="EMBL" id="KXN71252.1"/>
    </source>
</evidence>
<feature type="transmembrane region" description="Helical" evidence="9">
    <location>
        <begin position="289"/>
        <end position="307"/>
    </location>
</feature>
<dbReference type="PANTHER" id="PTHR14083:SF0">
    <property type="entry name" value="YIP1D-INTERACTING FACTOR 1, ISOFORM C"/>
    <property type="match status" value="1"/>
</dbReference>
<feature type="transmembrane region" description="Helical" evidence="9">
    <location>
        <begin position="223"/>
        <end position="241"/>
    </location>
</feature>
<dbReference type="GO" id="GO:0005793">
    <property type="term" value="C:endoplasmic reticulum-Golgi intermediate compartment"/>
    <property type="evidence" value="ECO:0007669"/>
    <property type="project" value="UniProtKB-UniRule"/>
</dbReference>
<keyword evidence="2 9" id="KW-0813">Transport</keyword>
<protein>
    <recommendedName>
        <fullName evidence="9">Protein YIF1</fullName>
    </recommendedName>
</protein>
<dbReference type="GO" id="GO:0030134">
    <property type="term" value="C:COPII-coated ER to Golgi transport vesicle"/>
    <property type="evidence" value="ECO:0007669"/>
    <property type="project" value="EnsemblFungi"/>
</dbReference>
<dbReference type="GO" id="GO:0000139">
    <property type="term" value="C:Golgi membrane"/>
    <property type="evidence" value="ECO:0007669"/>
    <property type="project" value="UniProtKB-SubCell"/>
</dbReference>
<accession>A0A137P8E4</accession>
<keyword evidence="12" id="KW-1185">Reference proteome</keyword>
<keyword evidence="7 9" id="KW-0333">Golgi apparatus</keyword>
<keyword evidence="4 9" id="KW-0256">Endoplasmic reticulum</keyword>
<proteinExistence type="inferred from homology"/>
<evidence type="ECO:0000256" key="7">
    <source>
        <dbReference type="ARBA" id="ARBA00023034"/>
    </source>
</evidence>
<dbReference type="GO" id="GO:0015031">
    <property type="term" value="P:protein transport"/>
    <property type="evidence" value="ECO:0007669"/>
    <property type="project" value="UniProtKB-KW"/>
</dbReference>
<dbReference type="Proteomes" id="UP000070444">
    <property type="component" value="Unassembled WGS sequence"/>
</dbReference>
<dbReference type="GO" id="GO:0005789">
    <property type="term" value="C:endoplasmic reticulum membrane"/>
    <property type="evidence" value="ECO:0007669"/>
    <property type="project" value="UniProtKB-SubCell"/>
</dbReference>
<keyword evidence="6 9" id="KW-1133">Transmembrane helix</keyword>
<evidence type="ECO:0000256" key="2">
    <source>
        <dbReference type="ARBA" id="ARBA00022448"/>
    </source>
</evidence>
<evidence type="ECO:0000256" key="10">
    <source>
        <dbReference type="SAM" id="MobiDB-lite"/>
    </source>
</evidence>
<comment type="function">
    <text evidence="9">Has a role in transport between endoplasmic reticulum and Golgi.</text>
</comment>
<evidence type="ECO:0000256" key="6">
    <source>
        <dbReference type="ARBA" id="ARBA00022989"/>
    </source>
</evidence>
<dbReference type="Pfam" id="PF03878">
    <property type="entry name" value="YIF1"/>
    <property type="match status" value="1"/>
</dbReference>
<feature type="compositionally biased region" description="Low complexity" evidence="10">
    <location>
        <begin position="38"/>
        <end position="53"/>
    </location>
</feature>
<comment type="similarity">
    <text evidence="1 9">Belongs to the YIF1 family.</text>
</comment>
<dbReference type="OMA" id="SGYKFVH"/>
<sequence>MYNQDQNYHYDQNNFHHRNTNTNQSYSQYSDNYQPEHNQQYGQPNPYPQQQGYTDYNATPFNPFQNSATAQLGVQFGQNAMDAGTKYVQQNWNRYIDIPKIKHYFNVNNKYVLNKLSLLLFPFRHKSWSRKTRHGDGTQGESYEPPREDINAPDLYIPVMAFVTYILSVGFVAGVSESFEPKILGVTASKALGVVLLEVLLLKLGCYLFSVTSDTQLLDLTSYCGYKFVGIIITMLFKAFVPENMYYLNWVIFSYTSLATGFFLLRSLRYIVLPDLSMTASNPFRKRRVNMLFGIAALQLVSCYLLWV</sequence>
<evidence type="ECO:0000256" key="4">
    <source>
        <dbReference type="ARBA" id="ARBA00022824"/>
    </source>
</evidence>
<evidence type="ECO:0000256" key="5">
    <source>
        <dbReference type="ARBA" id="ARBA00022927"/>
    </source>
</evidence>
<dbReference type="GO" id="GO:0006888">
    <property type="term" value="P:endoplasmic reticulum to Golgi vesicle-mediated transport"/>
    <property type="evidence" value="ECO:0007669"/>
    <property type="project" value="UniProtKB-UniRule"/>
</dbReference>
<dbReference type="EMBL" id="KQ964479">
    <property type="protein sequence ID" value="KXN71252.1"/>
    <property type="molecule type" value="Genomic_DNA"/>
</dbReference>
<organism evidence="11 12">
    <name type="scientific">Conidiobolus coronatus (strain ATCC 28846 / CBS 209.66 / NRRL 28638)</name>
    <name type="common">Delacroixia coronata</name>
    <dbReference type="NCBI Taxonomy" id="796925"/>
    <lineage>
        <taxon>Eukaryota</taxon>
        <taxon>Fungi</taxon>
        <taxon>Fungi incertae sedis</taxon>
        <taxon>Zoopagomycota</taxon>
        <taxon>Entomophthoromycotina</taxon>
        <taxon>Entomophthoromycetes</taxon>
        <taxon>Entomophthorales</taxon>
        <taxon>Ancylistaceae</taxon>
        <taxon>Conidiobolus</taxon>
    </lineage>
</organism>
<evidence type="ECO:0000313" key="12">
    <source>
        <dbReference type="Proteomes" id="UP000070444"/>
    </source>
</evidence>
<feature type="transmembrane region" description="Helical" evidence="9">
    <location>
        <begin position="191"/>
        <end position="211"/>
    </location>
</feature>
<keyword evidence="5 9" id="KW-0653">Protein transport</keyword>
<dbReference type="AlphaFoldDB" id="A0A137P8E4"/>
<feature type="compositionally biased region" description="Polar residues" evidence="10">
    <location>
        <begin position="20"/>
        <end position="37"/>
    </location>
</feature>
<comment type="subcellular location">
    <subcellularLocation>
        <location evidence="9">Endoplasmic reticulum membrane</location>
        <topology evidence="9">Multi-pass membrane protein</topology>
    </subcellularLocation>
    <subcellularLocation>
        <location evidence="9">Golgi apparatus membrane</location>
        <topology evidence="9">Multi-pass membrane protein</topology>
    </subcellularLocation>
</comment>
<evidence type="ECO:0000256" key="8">
    <source>
        <dbReference type="ARBA" id="ARBA00023136"/>
    </source>
</evidence>
<evidence type="ECO:0000256" key="1">
    <source>
        <dbReference type="ARBA" id="ARBA00009727"/>
    </source>
</evidence>
<feature type="compositionally biased region" description="Low complexity" evidence="10">
    <location>
        <begin position="1"/>
        <end position="13"/>
    </location>
</feature>
<gene>
    <name evidence="11" type="ORF">CONCODRAFT_57651</name>
</gene>
<reference evidence="11 12" key="1">
    <citation type="journal article" date="2015" name="Genome Biol. Evol.">
        <title>Phylogenomic analyses indicate that early fungi evolved digesting cell walls of algal ancestors of land plants.</title>
        <authorList>
            <person name="Chang Y."/>
            <person name="Wang S."/>
            <person name="Sekimoto S."/>
            <person name="Aerts A.L."/>
            <person name="Choi C."/>
            <person name="Clum A."/>
            <person name="LaButti K.M."/>
            <person name="Lindquist E.A."/>
            <person name="Yee Ngan C."/>
            <person name="Ohm R.A."/>
            <person name="Salamov A.A."/>
            <person name="Grigoriev I.V."/>
            <person name="Spatafora J.W."/>
            <person name="Berbee M.L."/>
        </authorList>
    </citation>
    <scope>NUCLEOTIDE SEQUENCE [LARGE SCALE GENOMIC DNA]</scope>
    <source>
        <strain evidence="11 12">NRRL 28638</strain>
    </source>
</reference>
<keyword evidence="8 9" id="KW-0472">Membrane</keyword>
<evidence type="ECO:0000256" key="9">
    <source>
        <dbReference type="RuleBase" id="RU368073"/>
    </source>
</evidence>
<dbReference type="InterPro" id="IPR005578">
    <property type="entry name" value="Yif1_fam"/>
</dbReference>
<evidence type="ECO:0000256" key="3">
    <source>
        <dbReference type="ARBA" id="ARBA00022692"/>
    </source>
</evidence>
<dbReference type="STRING" id="796925.A0A137P8E4"/>